<dbReference type="Proteomes" id="UP000710432">
    <property type="component" value="Unassembled WGS sequence"/>
</dbReference>
<comment type="caution">
    <text evidence="2">The sequence shown here is derived from an EMBL/GenBank/DDBJ whole genome shotgun (WGS) entry which is preliminary data.</text>
</comment>
<dbReference type="EMBL" id="JAATJU010024900">
    <property type="protein sequence ID" value="KAH0504722.1"/>
    <property type="molecule type" value="Genomic_DNA"/>
</dbReference>
<organism evidence="2 3">
    <name type="scientific">Microtus ochrogaster</name>
    <name type="common">Prairie vole</name>
    <dbReference type="NCBI Taxonomy" id="79684"/>
    <lineage>
        <taxon>Eukaryota</taxon>
        <taxon>Metazoa</taxon>
        <taxon>Chordata</taxon>
        <taxon>Craniata</taxon>
        <taxon>Vertebrata</taxon>
        <taxon>Euteleostomi</taxon>
        <taxon>Mammalia</taxon>
        <taxon>Eutheria</taxon>
        <taxon>Euarchontoglires</taxon>
        <taxon>Glires</taxon>
        <taxon>Rodentia</taxon>
        <taxon>Myomorpha</taxon>
        <taxon>Muroidea</taxon>
        <taxon>Cricetidae</taxon>
        <taxon>Arvicolinae</taxon>
        <taxon>Microtus</taxon>
    </lineage>
</organism>
<sequence>MEQNAHGPQDSYCDSKSRDEVNGGPHIGEPDTVSGKKSPPEEKTLLTSTHADSQSSSDFEIPSTPEAELPKPEHLQYLYGKLATESLAVKQIQEMILFLVLWVHLQAANAMVTMPRVRNEMSGFKMQQS</sequence>
<proteinExistence type="predicted"/>
<dbReference type="AlphaFoldDB" id="A0A8J6G6W6"/>
<evidence type="ECO:0000313" key="2">
    <source>
        <dbReference type="EMBL" id="KAH0504722.1"/>
    </source>
</evidence>
<evidence type="ECO:0000313" key="3">
    <source>
        <dbReference type="Proteomes" id="UP000710432"/>
    </source>
</evidence>
<feature type="compositionally biased region" description="Polar residues" evidence="1">
    <location>
        <begin position="45"/>
        <end position="58"/>
    </location>
</feature>
<accession>A0A8J6G6W6</accession>
<evidence type="ECO:0000256" key="1">
    <source>
        <dbReference type="SAM" id="MobiDB-lite"/>
    </source>
</evidence>
<feature type="region of interest" description="Disordered" evidence="1">
    <location>
        <begin position="1"/>
        <end position="70"/>
    </location>
</feature>
<reference evidence="2" key="1">
    <citation type="submission" date="2020-03" db="EMBL/GenBank/DDBJ databases">
        <title>Studies in the Genomics of Life Span.</title>
        <authorList>
            <person name="Glass D."/>
        </authorList>
    </citation>
    <scope>NUCLEOTIDE SEQUENCE</scope>
    <source>
        <strain evidence="2">LTLLF</strain>
        <tissue evidence="2">Muscle</tissue>
    </source>
</reference>
<protein>
    <submittedName>
        <fullName evidence="2">Protein artemis</fullName>
    </submittedName>
</protein>
<gene>
    <name evidence="2" type="ORF">LTLLF_181170</name>
</gene>
<name>A0A8J6G6W6_MICOH</name>